<gene>
    <name evidence="2" type="ORF">Q5P01_021850</name>
</gene>
<protein>
    <submittedName>
        <fullName evidence="2">Uncharacterized protein</fullName>
    </submittedName>
</protein>
<dbReference type="Proteomes" id="UP001187415">
    <property type="component" value="Unassembled WGS sequence"/>
</dbReference>
<reference evidence="2" key="1">
    <citation type="submission" date="2023-07" db="EMBL/GenBank/DDBJ databases">
        <title>Chromosome-level Genome Assembly of Striped Snakehead (Channa striata).</title>
        <authorList>
            <person name="Liu H."/>
        </authorList>
    </citation>
    <scope>NUCLEOTIDE SEQUENCE</scope>
    <source>
        <strain evidence="2">Gz</strain>
        <tissue evidence="2">Muscle</tissue>
    </source>
</reference>
<proteinExistence type="predicted"/>
<name>A0AA88RYX5_CHASR</name>
<feature type="region of interest" description="Disordered" evidence="1">
    <location>
        <begin position="61"/>
        <end position="99"/>
    </location>
</feature>
<evidence type="ECO:0000256" key="1">
    <source>
        <dbReference type="SAM" id="MobiDB-lite"/>
    </source>
</evidence>
<dbReference type="AlphaFoldDB" id="A0AA88RYX5"/>
<keyword evidence="3" id="KW-1185">Reference proteome</keyword>
<evidence type="ECO:0000313" key="3">
    <source>
        <dbReference type="Proteomes" id="UP001187415"/>
    </source>
</evidence>
<comment type="caution">
    <text evidence="2">The sequence shown here is derived from an EMBL/GenBank/DDBJ whole genome shotgun (WGS) entry which is preliminary data.</text>
</comment>
<sequence>MAPLTSNESRPDFLPTNRCKFDLAAFQPEGACRLHGALAEMLGLLAQLLFEKHDGPLLVGGDGRQITEASKKPPPSRDYASTVSTETKPSDLQPNAQTL</sequence>
<accession>A0AA88RYX5</accession>
<organism evidence="2 3">
    <name type="scientific">Channa striata</name>
    <name type="common">Snakehead murrel</name>
    <name type="synonym">Ophicephalus striatus</name>
    <dbReference type="NCBI Taxonomy" id="64152"/>
    <lineage>
        <taxon>Eukaryota</taxon>
        <taxon>Metazoa</taxon>
        <taxon>Chordata</taxon>
        <taxon>Craniata</taxon>
        <taxon>Vertebrata</taxon>
        <taxon>Euteleostomi</taxon>
        <taxon>Actinopterygii</taxon>
        <taxon>Neopterygii</taxon>
        <taxon>Teleostei</taxon>
        <taxon>Neoteleostei</taxon>
        <taxon>Acanthomorphata</taxon>
        <taxon>Anabantaria</taxon>
        <taxon>Anabantiformes</taxon>
        <taxon>Channoidei</taxon>
        <taxon>Channidae</taxon>
        <taxon>Channa</taxon>
    </lineage>
</organism>
<evidence type="ECO:0000313" key="2">
    <source>
        <dbReference type="EMBL" id="KAK2824675.1"/>
    </source>
</evidence>
<feature type="compositionally biased region" description="Polar residues" evidence="1">
    <location>
        <begin position="79"/>
        <end position="99"/>
    </location>
</feature>
<dbReference type="EMBL" id="JAUPFM010000017">
    <property type="protein sequence ID" value="KAK2824675.1"/>
    <property type="molecule type" value="Genomic_DNA"/>
</dbReference>